<sequence length="973" mass="108092">MRFMWAGHDLRGTIESKRKKQGRNKKTKTGIAVHKTRGKIQHIDDADWLDIITGEHGGIRIRDRGRLGQDETLGKIFIKVAVHTSKSDATISLRRGAAESGTEDAAAILIADGDLHTAAGPQYSRTHLQDATYPATWTAERSKDVLHLVYARLVFLFRDVVCIFADDFPGLDYIADFLLFIVQAGSASILPAQVRPTVLVLASGSAVHGNPQMDEFHRMLSACREGICEAFSTVKMVPLDDDTARGRLAAPGGLWPAEERHPAPSRPFHGHASQNRSTHIRKMRAGNEVATDLKHHLTNHLRLGLQAKIRVEDLLPSIASAIIADNCPPRAHSLRPLCTEQLTITLGPDAVCKMVEAEIDRFLSSMEGEHRLSAELHQEQLMSQSALFYQVRSDHTCLWCRFRKPEHRPSCGHGLCDVCVRRYGDPAPDVEYRLTIRLCFLCLSRVPLVIDLVPPTKRISILTIDGGDVRGIIPLEFLLLVQEKLGRDCPVVDLCDLIMGTSSGWIIAQAMVNMRWDMATCSEVYEQLARRVFRRRRQAPFACLHGSFLGGLCGWFARLLYDGLYDAAILESSLRENFGESLRTFHAAGHDRSGALLSRTKVEVVATDISRKTSTFMFGSFNGAEVDSTRRAGYELVRPDKDDDDPFVWQSIFPPAYIRAIGTFQGGGLRENDPAVIARRVSQQIWPSKKVPALVISIGTGSEEDPRSDHEENETSGQEEDTTSGQEEGGKSGQDGFARRALDAWLSSLDVEAIWRDLLNHLSDDEKADHIRFNVPLTGVASISVSDIDGYRDLAILHPGSAKKAADVAPALLVSAFFLVLEATPDGEEGQFWCFGTIRCRPQIRPILPPLKALHESHQICFVTETGFLAPFLGEADICPSCGCYCKPVSFHVRHLDEEITIFLKLGRGWRRKMNKFIQDQGLASAFGTPHHDRPGTQPCSVCDRLADKLRNQRKRLGSDHCADARPVKMMRP</sequence>
<dbReference type="GO" id="GO:0019369">
    <property type="term" value="P:arachidonate metabolic process"/>
    <property type="evidence" value="ECO:0007669"/>
    <property type="project" value="TreeGrafter"/>
</dbReference>
<evidence type="ECO:0000256" key="4">
    <source>
        <dbReference type="ARBA" id="ARBA00023098"/>
    </source>
</evidence>
<accession>A0A1J9R510</accession>
<evidence type="ECO:0000313" key="8">
    <source>
        <dbReference type="EMBL" id="OJD27443.1"/>
    </source>
</evidence>
<dbReference type="AlphaFoldDB" id="A0A1J9R510"/>
<dbReference type="GO" id="GO:0016020">
    <property type="term" value="C:membrane"/>
    <property type="evidence" value="ECO:0007669"/>
    <property type="project" value="TreeGrafter"/>
</dbReference>
<dbReference type="EMBL" id="LGTZ01000098">
    <property type="protein sequence ID" value="OJD27443.1"/>
    <property type="molecule type" value="Genomic_DNA"/>
</dbReference>
<dbReference type="GO" id="GO:0008270">
    <property type="term" value="F:zinc ion binding"/>
    <property type="evidence" value="ECO:0007669"/>
    <property type="project" value="UniProtKB-KW"/>
</dbReference>
<dbReference type="InterPro" id="IPR002641">
    <property type="entry name" value="PNPLA_dom"/>
</dbReference>
<reference evidence="8 9" key="1">
    <citation type="submission" date="2015-08" db="EMBL/GenBank/DDBJ databases">
        <title>Emmonsia species relationships and genome sequence.</title>
        <authorList>
            <person name="Cuomo C.A."/>
            <person name="Schwartz I.S."/>
            <person name="Kenyon C."/>
            <person name="De Hoog G.S."/>
            <person name="Govender N.P."/>
            <person name="Botha A."/>
            <person name="Moreno L."/>
            <person name="De Vries M."/>
            <person name="Munoz J.F."/>
            <person name="Stielow J.B."/>
        </authorList>
    </citation>
    <scope>NUCLEOTIDE SEQUENCE [LARGE SCALE GENOMIC DNA]</scope>
    <source>
        <strain evidence="8 9">EI222</strain>
    </source>
</reference>
<feature type="region of interest" description="Disordered" evidence="6">
    <location>
        <begin position="700"/>
        <end position="734"/>
    </location>
</feature>
<dbReference type="CDD" id="cd07199">
    <property type="entry name" value="Pat17_PNPLA8_PNPLA9_like"/>
    <property type="match status" value="1"/>
</dbReference>
<feature type="short sequence motif" description="GXSXG" evidence="5">
    <location>
        <begin position="500"/>
        <end position="504"/>
    </location>
</feature>
<dbReference type="PANTHER" id="PTHR24185">
    <property type="entry name" value="CALCIUM-INDEPENDENT PHOSPHOLIPASE A2-GAMMA"/>
    <property type="match status" value="1"/>
</dbReference>
<dbReference type="GO" id="GO:0047499">
    <property type="term" value="F:calcium-independent phospholipase A2 activity"/>
    <property type="evidence" value="ECO:0007669"/>
    <property type="project" value="TreeGrafter"/>
</dbReference>
<keyword evidence="1" id="KW-0479">Metal-binding</keyword>
<dbReference type="Gene3D" id="3.40.1090.10">
    <property type="entry name" value="Cytosolic phospholipase A2 catalytic domain"/>
    <property type="match status" value="1"/>
</dbReference>
<evidence type="ECO:0000256" key="3">
    <source>
        <dbReference type="ARBA" id="ARBA00022833"/>
    </source>
</evidence>
<comment type="caution">
    <text evidence="5">Lacks conserved residue(s) required for the propagation of feature annotation.</text>
</comment>
<dbReference type="PANTHER" id="PTHR24185:SF8">
    <property type="entry name" value="PNPLA DOMAIN-CONTAINING PROTEIN"/>
    <property type="match status" value="1"/>
</dbReference>
<protein>
    <recommendedName>
        <fullName evidence="7">PNPLA domain-containing protein</fullName>
    </recommendedName>
</protein>
<evidence type="ECO:0000259" key="7">
    <source>
        <dbReference type="PROSITE" id="PS51635"/>
    </source>
</evidence>
<dbReference type="GO" id="GO:0046486">
    <property type="term" value="P:glycerolipid metabolic process"/>
    <property type="evidence" value="ECO:0007669"/>
    <property type="project" value="UniProtKB-ARBA"/>
</dbReference>
<dbReference type="SUPFAM" id="SSF52151">
    <property type="entry name" value="FabD/lysophospholipase-like"/>
    <property type="match status" value="1"/>
</dbReference>
<dbReference type="Pfam" id="PF01734">
    <property type="entry name" value="Patatin"/>
    <property type="match status" value="1"/>
</dbReference>
<evidence type="ECO:0000256" key="6">
    <source>
        <dbReference type="SAM" id="MobiDB-lite"/>
    </source>
</evidence>
<evidence type="ECO:0000256" key="1">
    <source>
        <dbReference type="ARBA" id="ARBA00022723"/>
    </source>
</evidence>
<dbReference type="OrthoDB" id="4188621at2759"/>
<evidence type="ECO:0000313" key="9">
    <source>
        <dbReference type="Proteomes" id="UP000242791"/>
    </source>
</evidence>
<feature type="compositionally biased region" description="Acidic residues" evidence="6">
    <location>
        <begin position="711"/>
        <end position="722"/>
    </location>
</feature>
<keyword evidence="2" id="KW-0863">Zinc-finger</keyword>
<keyword evidence="3" id="KW-0862">Zinc</keyword>
<keyword evidence="9" id="KW-1185">Reference proteome</keyword>
<dbReference type="STRING" id="1658174.A0A1J9R510"/>
<keyword evidence="4" id="KW-0443">Lipid metabolism</keyword>
<gene>
    <name evidence="8" type="ORF">ACJ73_01171</name>
</gene>
<proteinExistence type="predicted"/>
<feature type="domain" description="PNPLA" evidence="7">
    <location>
        <begin position="462"/>
        <end position="679"/>
    </location>
</feature>
<dbReference type="PROSITE" id="PS51635">
    <property type="entry name" value="PNPLA"/>
    <property type="match status" value="1"/>
</dbReference>
<dbReference type="PROSITE" id="PS00518">
    <property type="entry name" value="ZF_RING_1"/>
    <property type="match status" value="1"/>
</dbReference>
<organism evidence="8 9">
    <name type="scientific">Blastomyces percursus</name>
    <dbReference type="NCBI Taxonomy" id="1658174"/>
    <lineage>
        <taxon>Eukaryota</taxon>
        <taxon>Fungi</taxon>
        <taxon>Dikarya</taxon>
        <taxon>Ascomycota</taxon>
        <taxon>Pezizomycotina</taxon>
        <taxon>Eurotiomycetes</taxon>
        <taxon>Eurotiomycetidae</taxon>
        <taxon>Onygenales</taxon>
        <taxon>Ajellomycetaceae</taxon>
        <taxon>Blastomyces</taxon>
    </lineage>
</organism>
<dbReference type="InterPro" id="IPR017907">
    <property type="entry name" value="Znf_RING_CS"/>
</dbReference>
<evidence type="ECO:0000256" key="5">
    <source>
        <dbReference type="PROSITE-ProRule" id="PRU01161"/>
    </source>
</evidence>
<comment type="caution">
    <text evidence="8">The sequence shown here is derived from an EMBL/GenBank/DDBJ whole genome shotgun (WGS) entry which is preliminary data.</text>
</comment>
<dbReference type="Proteomes" id="UP000242791">
    <property type="component" value="Unassembled WGS sequence"/>
</dbReference>
<name>A0A1J9R510_9EURO</name>
<evidence type="ECO:0000256" key="2">
    <source>
        <dbReference type="ARBA" id="ARBA00022771"/>
    </source>
</evidence>
<dbReference type="InterPro" id="IPR016035">
    <property type="entry name" value="Acyl_Trfase/lysoPLipase"/>
</dbReference>
<dbReference type="VEuPathDB" id="FungiDB:ACJ73_01171"/>